<dbReference type="KEGG" id="pnd:Pla175_38700"/>
<dbReference type="InterPro" id="IPR030395">
    <property type="entry name" value="GP_PDE_dom"/>
</dbReference>
<dbReference type="Gene3D" id="3.20.20.190">
    <property type="entry name" value="Phosphatidylinositol (PI) phosphodiesterase"/>
    <property type="match status" value="1"/>
</dbReference>
<comment type="catalytic activity">
    <reaction evidence="6">
        <text>a sn-glycero-3-phosphodiester + H2O = an alcohol + sn-glycerol 3-phosphate + H(+)</text>
        <dbReference type="Rhea" id="RHEA:12969"/>
        <dbReference type="ChEBI" id="CHEBI:15377"/>
        <dbReference type="ChEBI" id="CHEBI:15378"/>
        <dbReference type="ChEBI" id="CHEBI:30879"/>
        <dbReference type="ChEBI" id="CHEBI:57597"/>
        <dbReference type="ChEBI" id="CHEBI:83408"/>
        <dbReference type="EC" id="3.1.4.46"/>
    </reaction>
</comment>
<dbReference type="GO" id="GO:0006071">
    <property type="term" value="P:glycerol metabolic process"/>
    <property type="evidence" value="ECO:0007669"/>
    <property type="project" value="UniProtKB-KW"/>
</dbReference>
<dbReference type="GO" id="GO:0042597">
    <property type="term" value="C:periplasmic space"/>
    <property type="evidence" value="ECO:0007669"/>
    <property type="project" value="TreeGrafter"/>
</dbReference>
<protein>
    <recommendedName>
        <fullName evidence="2">glycerophosphodiester phosphodiesterase</fullName>
        <ecNumber evidence="2">3.1.4.46</ecNumber>
    </recommendedName>
</protein>
<feature type="domain" description="GP-PDE" evidence="8">
    <location>
        <begin position="36"/>
        <end position="329"/>
    </location>
</feature>
<keyword evidence="3 7" id="KW-0732">Signal</keyword>
<sequence length="339" mass="36582" precursor="true">MQQNEITKRFARSALTAATLLSVTPIVMGAELADRPLVLAHRGASGYLPEHTLAGVAMAHALGADYIEQDVVLTRDGQAIVLHDLTLDSTTDVSEVFPSRVNAQGHWPAAEFTLAEVRRLRVNSRRSAAGGPATHPGRFPMAQALPLRVPTLDEEMVLIDGLNRSTGRRVGLIVEIKGPAEHADRGLDVSRETLRVLDKHGYRRPEDAAIVQCFDTQELRRVRGELGCGLRLCQLLGGDQPPDAAALADIASYAQSIGPAYGLVLDETGRTTGLAEGAHRAGLLVFPYTVRRDALPPHSADATALIRRLVDAGADGYFTDFPDDRLARRGTQKNAAQQE</sequence>
<dbReference type="OrthoDB" id="238714at2"/>
<dbReference type="InterPro" id="IPR017946">
    <property type="entry name" value="PLC-like_Pdiesterase_TIM-brl"/>
</dbReference>
<dbReference type="SUPFAM" id="SSF51695">
    <property type="entry name" value="PLC-like phosphodiesterases"/>
    <property type="match status" value="1"/>
</dbReference>
<dbReference type="Proteomes" id="UP000317429">
    <property type="component" value="Chromosome"/>
</dbReference>
<evidence type="ECO:0000256" key="1">
    <source>
        <dbReference type="ARBA" id="ARBA00007277"/>
    </source>
</evidence>
<dbReference type="PANTHER" id="PTHR43620:SF7">
    <property type="entry name" value="GLYCEROPHOSPHODIESTER PHOSPHODIESTERASE GDPD5-RELATED"/>
    <property type="match status" value="1"/>
</dbReference>
<evidence type="ECO:0000256" key="2">
    <source>
        <dbReference type="ARBA" id="ARBA00012247"/>
    </source>
</evidence>
<dbReference type="EMBL" id="CP036291">
    <property type="protein sequence ID" value="QDU90465.1"/>
    <property type="molecule type" value="Genomic_DNA"/>
</dbReference>
<dbReference type="RefSeq" id="WP_145289002.1">
    <property type="nucleotide sequence ID" value="NZ_CP036291.1"/>
</dbReference>
<dbReference type="AlphaFoldDB" id="A0A518DG62"/>
<dbReference type="PROSITE" id="PS51704">
    <property type="entry name" value="GP_PDE"/>
    <property type="match status" value="1"/>
</dbReference>
<evidence type="ECO:0000259" key="8">
    <source>
        <dbReference type="PROSITE" id="PS51704"/>
    </source>
</evidence>
<accession>A0A518DG62</accession>
<keyword evidence="4" id="KW-0319">Glycerol metabolism</keyword>
<keyword evidence="10" id="KW-1185">Reference proteome</keyword>
<name>A0A518DG62_9BACT</name>
<dbReference type="GO" id="GO:0006629">
    <property type="term" value="P:lipid metabolic process"/>
    <property type="evidence" value="ECO:0007669"/>
    <property type="project" value="InterPro"/>
</dbReference>
<dbReference type="PANTHER" id="PTHR43620">
    <property type="entry name" value="GLYCEROPHOSPHORYL DIESTER PHOSPHODIESTERASE"/>
    <property type="match status" value="1"/>
</dbReference>
<keyword evidence="5 9" id="KW-0378">Hydrolase</keyword>
<dbReference type="GO" id="GO:0008889">
    <property type="term" value="F:glycerophosphodiester phosphodiesterase activity"/>
    <property type="evidence" value="ECO:0007669"/>
    <property type="project" value="UniProtKB-EC"/>
</dbReference>
<evidence type="ECO:0000313" key="10">
    <source>
        <dbReference type="Proteomes" id="UP000317429"/>
    </source>
</evidence>
<evidence type="ECO:0000256" key="6">
    <source>
        <dbReference type="ARBA" id="ARBA00047512"/>
    </source>
</evidence>
<dbReference type="EC" id="3.1.4.46" evidence="2"/>
<gene>
    <name evidence="9" type="primary">glpQ</name>
    <name evidence="9" type="ORF">Pla175_38700</name>
</gene>
<comment type="similarity">
    <text evidence="1">Belongs to the glycerophosphoryl diester phosphodiesterase family.</text>
</comment>
<evidence type="ECO:0000256" key="5">
    <source>
        <dbReference type="ARBA" id="ARBA00022801"/>
    </source>
</evidence>
<organism evidence="9 10">
    <name type="scientific">Pirellulimonas nuda</name>
    <dbReference type="NCBI Taxonomy" id="2528009"/>
    <lineage>
        <taxon>Bacteria</taxon>
        <taxon>Pseudomonadati</taxon>
        <taxon>Planctomycetota</taxon>
        <taxon>Planctomycetia</taxon>
        <taxon>Pirellulales</taxon>
        <taxon>Lacipirellulaceae</taxon>
        <taxon>Pirellulimonas</taxon>
    </lineage>
</organism>
<evidence type="ECO:0000256" key="4">
    <source>
        <dbReference type="ARBA" id="ARBA00022798"/>
    </source>
</evidence>
<evidence type="ECO:0000256" key="7">
    <source>
        <dbReference type="SAM" id="SignalP"/>
    </source>
</evidence>
<dbReference type="Pfam" id="PF03009">
    <property type="entry name" value="GDPD"/>
    <property type="match status" value="1"/>
</dbReference>
<feature type="chain" id="PRO_5022083228" description="glycerophosphodiester phosphodiesterase" evidence="7">
    <location>
        <begin position="30"/>
        <end position="339"/>
    </location>
</feature>
<evidence type="ECO:0000313" key="9">
    <source>
        <dbReference type="EMBL" id="QDU90465.1"/>
    </source>
</evidence>
<evidence type="ECO:0000256" key="3">
    <source>
        <dbReference type="ARBA" id="ARBA00022729"/>
    </source>
</evidence>
<feature type="signal peptide" evidence="7">
    <location>
        <begin position="1"/>
        <end position="29"/>
    </location>
</feature>
<reference evidence="9 10" key="1">
    <citation type="submission" date="2019-02" db="EMBL/GenBank/DDBJ databases">
        <title>Deep-cultivation of Planctomycetes and their phenomic and genomic characterization uncovers novel biology.</title>
        <authorList>
            <person name="Wiegand S."/>
            <person name="Jogler M."/>
            <person name="Boedeker C."/>
            <person name="Pinto D."/>
            <person name="Vollmers J."/>
            <person name="Rivas-Marin E."/>
            <person name="Kohn T."/>
            <person name="Peeters S.H."/>
            <person name="Heuer A."/>
            <person name="Rast P."/>
            <person name="Oberbeckmann S."/>
            <person name="Bunk B."/>
            <person name="Jeske O."/>
            <person name="Meyerdierks A."/>
            <person name="Storesund J.E."/>
            <person name="Kallscheuer N."/>
            <person name="Luecker S."/>
            <person name="Lage O.M."/>
            <person name="Pohl T."/>
            <person name="Merkel B.J."/>
            <person name="Hornburger P."/>
            <person name="Mueller R.-W."/>
            <person name="Bruemmer F."/>
            <person name="Labrenz M."/>
            <person name="Spormann A.M."/>
            <person name="Op den Camp H."/>
            <person name="Overmann J."/>
            <person name="Amann R."/>
            <person name="Jetten M.S.M."/>
            <person name="Mascher T."/>
            <person name="Medema M.H."/>
            <person name="Devos D.P."/>
            <person name="Kaster A.-K."/>
            <person name="Ovreas L."/>
            <person name="Rohde M."/>
            <person name="Galperin M.Y."/>
            <person name="Jogler C."/>
        </authorList>
    </citation>
    <scope>NUCLEOTIDE SEQUENCE [LARGE SCALE GENOMIC DNA]</scope>
    <source>
        <strain evidence="9 10">Pla175</strain>
    </source>
</reference>
<proteinExistence type="inferred from homology"/>